<comment type="caution">
    <text evidence="1">The sequence shown here is derived from an EMBL/GenBank/DDBJ whole genome shotgun (WGS) entry which is preliminary data.</text>
</comment>
<evidence type="ECO:0000313" key="2">
    <source>
        <dbReference type="Proteomes" id="UP001148737"/>
    </source>
</evidence>
<keyword evidence="2" id="KW-1185">Reference proteome</keyword>
<reference evidence="1" key="1">
    <citation type="submission" date="2022-07" db="EMBL/GenBank/DDBJ databases">
        <title>Genome Sequence of Lecanicillium saksenae.</title>
        <authorList>
            <person name="Buettner E."/>
        </authorList>
    </citation>
    <scope>NUCLEOTIDE SEQUENCE</scope>
    <source>
        <strain evidence="1">VT-O1</strain>
    </source>
</reference>
<accession>A0ACC1QN04</accession>
<protein>
    <submittedName>
        <fullName evidence="1">Uncharacterized protein</fullName>
    </submittedName>
</protein>
<evidence type="ECO:0000313" key="1">
    <source>
        <dbReference type="EMBL" id="KAJ3484388.1"/>
    </source>
</evidence>
<gene>
    <name evidence="1" type="ORF">NLG97_g7062</name>
</gene>
<name>A0ACC1QN04_9HYPO</name>
<sequence length="353" mass="38242">MRLVIHYVILSIATASAVLATDGAKSANSLTGRQKPGNFGTATERSIFWRVAAWIGQDAPPSTQKIEQMILTEQFDTREDVPMLLKFQKSQPHEAVSSGVKLRILPLGDSITVGYLSDADGGDGDGYRRQLKENLSGNEVVFAGTFQSGTMKDGRYAAWSGQTIQFIAEHADEALSQHPNVILLMAGTNDMNVNPNISRQGNDPDKAAQRLGQLVDKIIKACPDAVVLVAVILATCNADQAPQTAKFQKLIPKVVEARRSAGHRVLAVDFGSFGINLLRDCIHPTNAGYGIMGDYWYDFLRQVPEGWIRPPLGADPGEADSTGIRATPLSVAAVVMCKWQPADEIMICHLQGT</sequence>
<dbReference type="EMBL" id="JANAKD010001030">
    <property type="protein sequence ID" value="KAJ3484388.1"/>
    <property type="molecule type" value="Genomic_DNA"/>
</dbReference>
<dbReference type="Proteomes" id="UP001148737">
    <property type="component" value="Unassembled WGS sequence"/>
</dbReference>
<proteinExistence type="predicted"/>
<organism evidence="1 2">
    <name type="scientific">Lecanicillium saksenae</name>
    <dbReference type="NCBI Taxonomy" id="468837"/>
    <lineage>
        <taxon>Eukaryota</taxon>
        <taxon>Fungi</taxon>
        <taxon>Dikarya</taxon>
        <taxon>Ascomycota</taxon>
        <taxon>Pezizomycotina</taxon>
        <taxon>Sordariomycetes</taxon>
        <taxon>Hypocreomycetidae</taxon>
        <taxon>Hypocreales</taxon>
        <taxon>Cordycipitaceae</taxon>
        <taxon>Lecanicillium</taxon>
    </lineage>
</organism>